<evidence type="ECO:0000256" key="2">
    <source>
        <dbReference type="PROSITE-ProRule" id="PRU00176"/>
    </source>
</evidence>
<feature type="compositionally biased region" description="Basic and acidic residues" evidence="3">
    <location>
        <begin position="235"/>
        <end position="289"/>
    </location>
</feature>
<feature type="compositionally biased region" description="Basic and acidic residues" evidence="3">
    <location>
        <begin position="209"/>
        <end position="227"/>
    </location>
</feature>
<sequence length="319" mass="37930">MNQIRAIQALNKKEIENGISPEASWHTDYRDTAYVYFGGLPYELSEGDIITIFSQFGEPVFLKLVRDKETGKSKGFGWLKYENQKSTDLAVDNLGGAEVGGRLVRVDHARYSMRDDEDQDEFRVGWEDLQRKEGKPLSEDESSEDDTPQRPMLQEERDLAKLIHDHDDDDPMKAFLIEEKRKEVDGARERAEKKESRQKHRSHRSHSSRHNDGEKRRSRRDNHDSERRHHHRSDHRSDRHRDGAEEHHRSSRHDSEPNESRSRRKDEGEKGRDHDRSRGRRYREGDDERRHRRHAGGDDETDRDYKRRRRSRSPRRNQD</sequence>
<evidence type="ECO:0000256" key="1">
    <source>
        <dbReference type="ARBA" id="ARBA00022884"/>
    </source>
</evidence>
<evidence type="ECO:0000313" key="5">
    <source>
        <dbReference type="EMBL" id="TQV97976.1"/>
    </source>
</evidence>
<dbReference type="AlphaFoldDB" id="A0A545V8D0"/>
<evidence type="ECO:0000259" key="4">
    <source>
        <dbReference type="PROSITE" id="PS50102"/>
    </source>
</evidence>
<comment type="caution">
    <text evidence="5">The sequence shown here is derived from an EMBL/GenBank/DDBJ whole genome shotgun (WGS) entry which is preliminary data.</text>
</comment>
<feature type="domain" description="RRM" evidence="4">
    <location>
        <begin position="33"/>
        <end position="111"/>
    </location>
</feature>
<dbReference type="InterPro" id="IPR012677">
    <property type="entry name" value="Nucleotide-bd_a/b_plait_sf"/>
</dbReference>
<dbReference type="PANTHER" id="PTHR45880">
    <property type="entry name" value="RNA-BINDING MOTIF PROTEIN, X-LINKED 2"/>
    <property type="match status" value="1"/>
</dbReference>
<keyword evidence="6" id="KW-1185">Reference proteome</keyword>
<feature type="compositionally biased region" description="Basic residues" evidence="3">
    <location>
        <begin position="306"/>
        <end position="319"/>
    </location>
</feature>
<feature type="region of interest" description="Disordered" evidence="3">
    <location>
        <begin position="129"/>
        <end position="319"/>
    </location>
</feature>
<feature type="compositionally biased region" description="Basic and acidic residues" evidence="3">
    <location>
        <begin position="129"/>
        <end position="138"/>
    </location>
</feature>
<dbReference type="CDD" id="cd12411">
    <property type="entry name" value="RRM_ist3_like"/>
    <property type="match status" value="1"/>
</dbReference>
<dbReference type="InterPro" id="IPR000504">
    <property type="entry name" value="RRM_dom"/>
</dbReference>
<protein>
    <submittedName>
        <fullName evidence="5">U2 snRNP component IST3</fullName>
    </submittedName>
</protein>
<dbReference type="EMBL" id="SPUK01000004">
    <property type="protein sequence ID" value="TQV97976.1"/>
    <property type="molecule type" value="Genomic_DNA"/>
</dbReference>
<dbReference type="InterPro" id="IPR051847">
    <property type="entry name" value="RNA_proc/Spliceosome_comp"/>
</dbReference>
<evidence type="ECO:0000256" key="3">
    <source>
        <dbReference type="SAM" id="MobiDB-lite"/>
    </source>
</evidence>
<dbReference type="SUPFAM" id="SSF54928">
    <property type="entry name" value="RNA-binding domain, RBD"/>
    <property type="match status" value="1"/>
</dbReference>
<feature type="compositionally biased region" description="Basic residues" evidence="3">
    <location>
        <begin position="196"/>
        <end position="208"/>
    </location>
</feature>
<gene>
    <name evidence="5" type="ORF">IF1G_03719</name>
</gene>
<feature type="compositionally biased region" description="Basic and acidic residues" evidence="3">
    <location>
        <begin position="153"/>
        <end position="166"/>
    </location>
</feature>
<dbReference type="GO" id="GO:0000398">
    <property type="term" value="P:mRNA splicing, via spliceosome"/>
    <property type="evidence" value="ECO:0007669"/>
    <property type="project" value="InterPro"/>
</dbReference>
<dbReference type="GO" id="GO:0005686">
    <property type="term" value="C:U2 snRNP"/>
    <property type="evidence" value="ECO:0007669"/>
    <property type="project" value="TreeGrafter"/>
</dbReference>
<dbReference type="InterPro" id="IPR045844">
    <property type="entry name" value="RRM_Ist3-like"/>
</dbReference>
<dbReference type="STRING" id="43265.A0A545V8D0"/>
<proteinExistence type="predicted"/>
<reference evidence="5 6" key="1">
    <citation type="journal article" date="2019" name="Appl. Microbiol. Biotechnol.">
        <title>Genome sequence of Isaria javanica and comparative genome analysis insights into family S53 peptidase evolution in fungal entomopathogens.</title>
        <authorList>
            <person name="Lin R."/>
            <person name="Zhang X."/>
            <person name="Xin B."/>
            <person name="Zou M."/>
            <person name="Gao Y."/>
            <person name="Qin F."/>
            <person name="Hu Q."/>
            <person name="Xie B."/>
            <person name="Cheng X."/>
        </authorList>
    </citation>
    <scope>NUCLEOTIDE SEQUENCE [LARGE SCALE GENOMIC DNA]</scope>
    <source>
        <strain evidence="5 6">IJ1G</strain>
    </source>
</reference>
<dbReference type="PROSITE" id="PS50102">
    <property type="entry name" value="RRM"/>
    <property type="match status" value="1"/>
</dbReference>
<keyword evidence="1 2" id="KW-0694">RNA-binding</keyword>
<organism evidence="5 6">
    <name type="scientific">Cordyceps javanica</name>
    <dbReference type="NCBI Taxonomy" id="43265"/>
    <lineage>
        <taxon>Eukaryota</taxon>
        <taxon>Fungi</taxon>
        <taxon>Dikarya</taxon>
        <taxon>Ascomycota</taxon>
        <taxon>Pezizomycotina</taxon>
        <taxon>Sordariomycetes</taxon>
        <taxon>Hypocreomycetidae</taxon>
        <taxon>Hypocreales</taxon>
        <taxon>Cordycipitaceae</taxon>
        <taxon>Cordyceps</taxon>
    </lineage>
</organism>
<dbReference type="GO" id="GO:0003723">
    <property type="term" value="F:RNA binding"/>
    <property type="evidence" value="ECO:0007669"/>
    <property type="project" value="UniProtKB-UniRule"/>
</dbReference>
<dbReference type="Proteomes" id="UP000315783">
    <property type="component" value="Unassembled WGS sequence"/>
</dbReference>
<dbReference type="GO" id="GO:0071013">
    <property type="term" value="C:catalytic step 2 spliceosome"/>
    <property type="evidence" value="ECO:0007669"/>
    <property type="project" value="TreeGrafter"/>
</dbReference>
<dbReference type="InterPro" id="IPR035979">
    <property type="entry name" value="RBD_domain_sf"/>
</dbReference>
<dbReference type="SMART" id="SM00360">
    <property type="entry name" value="RRM"/>
    <property type="match status" value="1"/>
</dbReference>
<name>A0A545V8D0_9HYPO</name>
<feature type="compositionally biased region" description="Basic and acidic residues" evidence="3">
    <location>
        <begin position="176"/>
        <end position="195"/>
    </location>
</feature>
<dbReference type="PANTHER" id="PTHR45880:SF1">
    <property type="entry name" value="RNA-BINDING MOTIF PROTEIN, X-LINKED 2"/>
    <property type="match status" value="1"/>
</dbReference>
<accession>A0A545V8D0</accession>
<dbReference type="Pfam" id="PF00076">
    <property type="entry name" value="RRM_1"/>
    <property type="match status" value="1"/>
</dbReference>
<evidence type="ECO:0000313" key="6">
    <source>
        <dbReference type="Proteomes" id="UP000315783"/>
    </source>
</evidence>
<dbReference type="Gene3D" id="3.30.70.330">
    <property type="match status" value="1"/>
</dbReference>
<dbReference type="GO" id="GO:0071011">
    <property type="term" value="C:precatalytic spliceosome"/>
    <property type="evidence" value="ECO:0007669"/>
    <property type="project" value="TreeGrafter"/>
</dbReference>